<dbReference type="Gene3D" id="2.60.40.1910">
    <property type="match status" value="1"/>
</dbReference>
<comment type="similarity">
    <text evidence="1">Belongs to the peptidase M1 family.</text>
</comment>
<dbReference type="InterPro" id="IPR050344">
    <property type="entry name" value="Peptidase_M1_aminopeptidases"/>
</dbReference>
<evidence type="ECO:0000256" key="1">
    <source>
        <dbReference type="ARBA" id="ARBA00010136"/>
    </source>
</evidence>
<evidence type="ECO:0000259" key="2">
    <source>
        <dbReference type="Pfam" id="PF01433"/>
    </source>
</evidence>
<dbReference type="STRING" id="3847.A0A0R0J526"/>
<name>A0A0R0J526_SOYBN</name>
<accession>A0A0R0J526</accession>
<dbReference type="InterPro" id="IPR027268">
    <property type="entry name" value="Peptidase_M4/M1_CTD_sf"/>
</dbReference>
<feature type="domain" description="ERAP1-like C-terminal" evidence="3">
    <location>
        <begin position="304"/>
        <end position="510"/>
    </location>
</feature>
<reference evidence="6" key="2">
    <citation type="submission" date="2018-02" db="UniProtKB">
        <authorList>
            <consortium name="EnsemblPlants"/>
        </authorList>
    </citation>
    <scope>IDENTIFICATION</scope>
    <source>
        <strain evidence="6">Williams 82</strain>
    </source>
</reference>
<dbReference type="AlphaFoldDB" id="A0A0R0J526"/>
<feature type="domain" description="Peptidase M1 membrane alanine aminopeptidase" evidence="2">
    <location>
        <begin position="131"/>
        <end position="204"/>
    </location>
</feature>
<keyword evidence="7" id="KW-1185">Reference proteome</keyword>
<dbReference type="PANTHER" id="PTHR11533">
    <property type="entry name" value="PROTEASE M1 ZINC METALLOPROTEASE"/>
    <property type="match status" value="1"/>
</dbReference>
<dbReference type="SMR" id="A0A0R0J526"/>
<dbReference type="InParanoid" id="A0A0R0J526"/>
<dbReference type="GO" id="GO:0008270">
    <property type="term" value="F:zinc ion binding"/>
    <property type="evidence" value="ECO:0007669"/>
    <property type="project" value="InterPro"/>
</dbReference>
<proteinExistence type="inferred from homology"/>
<dbReference type="EMBL" id="CM000840">
    <property type="protein sequence ID" value="KRH47528.1"/>
    <property type="molecule type" value="Genomic_DNA"/>
</dbReference>
<evidence type="ECO:0000313" key="6">
    <source>
        <dbReference type="EnsemblPlants" id="KRH47528"/>
    </source>
</evidence>
<dbReference type="Pfam" id="PF17900">
    <property type="entry name" value="Peptidase_M1_N"/>
    <property type="match status" value="1"/>
</dbReference>
<dbReference type="InterPro" id="IPR042097">
    <property type="entry name" value="Aminopeptidase_N-like_N_sf"/>
</dbReference>
<dbReference type="GO" id="GO:0008237">
    <property type="term" value="F:metallopeptidase activity"/>
    <property type="evidence" value="ECO:0007669"/>
    <property type="project" value="InterPro"/>
</dbReference>
<dbReference type="InterPro" id="IPR024571">
    <property type="entry name" value="ERAP1-like_C_dom"/>
</dbReference>
<dbReference type="EnsemblPlants" id="KRH47528">
    <property type="protein sequence ID" value="KRH47528"/>
    <property type="gene ID" value="GLYMA_07G035100"/>
</dbReference>
<dbReference type="SUPFAM" id="SSF55486">
    <property type="entry name" value="Metalloproteases ('zincins'), catalytic domain"/>
    <property type="match status" value="1"/>
</dbReference>
<evidence type="ECO:0000259" key="4">
    <source>
        <dbReference type="Pfam" id="PF17900"/>
    </source>
</evidence>
<reference evidence="5 6" key="1">
    <citation type="journal article" date="2010" name="Nature">
        <title>Genome sequence of the palaeopolyploid soybean.</title>
        <authorList>
            <person name="Schmutz J."/>
            <person name="Cannon S.B."/>
            <person name="Schlueter J."/>
            <person name="Ma J."/>
            <person name="Mitros T."/>
            <person name="Nelson W."/>
            <person name="Hyten D.L."/>
            <person name="Song Q."/>
            <person name="Thelen J.J."/>
            <person name="Cheng J."/>
            <person name="Xu D."/>
            <person name="Hellsten U."/>
            <person name="May G.D."/>
            <person name="Yu Y."/>
            <person name="Sakurai T."/>
            <person name="Umezawa T."/>
            <person name="Bhattacharyya M.K."/>
            <person name="Sandhu D."/>
            <person name="Valliyodan B."/>
            <person name="Lindquist E."/>
            <person name="Peto M."/>
            <person name="Grant D."/>
            <person name="Shu S."/>
            <person name="Goodstein D."/>
            <person name="Barry K."/>
            <person name="Futrell-Griggs M."/>
            <person name="Abernathy B."/>
            <person name="Du J."/>
            <person name="Tian Z."/>
            <person name="Zhu L."/>
            <person name="Gill N."/>
            <person name="Joshi T."/>
            <person name="Libault M."/>
            <person name="Sethuraman A."/>
            <person name="Zhang X.-C."/>
            <person name="Shinozaki K."/>
            <person name="Nguyen H.T."/>
            <person name="Wing R.A."/>
            <person name="Cregan P."/>
            <person name="Specht J."/>
            <person name="Grimwood J."/>
            <person name="Rokhsar D."/>
            <person name="Stacey G."/>
            <person name="Shoemaker R.C."/>
            <person name="Jackson S.A."/>
        </authorList>
    </citation>
    <scope>NUCLEOTIDE SEQUENCE</scope>
    <source>
        <strain evidence="6">cv. Williams 82</strain>
        <tissue evidence="5">Callus</tissue>
    </source>
</reference>
<reference evidence="5" key="3">
    <citation type="submission" date="2018-07" db="EMBL/GenBank/DDBJ databases">
        <title>WGS assembly of Glycine max.</title>
        <authorList>
            <person name="Schmutz J."/>
            <person name="Cannon S."/>
            <person name="Schlueter J."/>
            <person name="Ma J."/>
            <person name="Mitros T."/>
            <person name="Nelson W."/>
            <person name="Hyten D."/>
            <person name="Song Q."/>
            <person name="Thelen J."/>
            <person name="Cheng J."/>
            <person name="Xu D."/>
            <person name="Hellsten U."/>
            <person name="May G."/>
            <person name="Yu Y."/>
            <person name="Sakurai T."/>
            <person name="Umezawa T."/>
            <person name="Bhattacharyya M."/>
            <person name="Sandhu D."/>
            <person name="Valliyodan B."/>
            <person name="Lindquist E."/>
            <person name="Peto M."/>
            <person name="Grant D."/>
            <person name="Shu S."/>
            <person name="Goodstein D."/>
            <person name="Barry K."/>
            <person name="Futrell-Griggs M."/>
            <person name="Abernathy B."/>
            <person name="Du J."/>
            <person name="Tian Z."/>
            <person name="Zhu L."/>
            <person name="Gill N."/>
            <person name="Joshi T."/>
            <person name="Libault M."/>
            <person name="Sethuraman A."/>
            <person name="Zhang X."/>
            <person name="Shinozaki K."/>
            <person name="Nguyen H."/>
            <person name="Wing R."/>
            <person name="Cregan P."/>
            <person name="Specht J."/>
            <person name="Grimwood J."/>
            <person name="Rokhsar D."/>
            <person name="Stacey G."/>
            <person name="Shoemaker R."/>
            <person name="Jackson S."/>
        </authorList>
    </citation>
    <scope>NUCLEOTIDE SEQUENCE</scope>
    <source>
        <tissue evidence="5">Callus</tissue>
    </source>
</reference>
<dbReference type="PANTHER" id="PTHR11533:SF274">
    <property type="entry name" value="AMINOPEPTIDASE"/>
    <property type="match status" value="1"/>
</dbReference>
<dbReference type="Gene3D" id="1.25.50.20">
    <property type="match status" value="1"/>
</dbReference>
<dbReference type="Gramene" id="KRH47528">
    <property type="protein sequence ID" value="KRH47528"/>
    <property type="gene ID" value="GLYMA_07G035100"/>
</dbReference>
<dbReference type="InterPro" id="IPR014782">
    <property type="entry name" value="Peptidase_M1_dom"/>
</dbReference>
<dbReference type="Pfam" id="PF11838">
    <property type="entry name" value="ERAP1_C"/>
    <property type="match status" value="1"/>
</dbReference>
<dbReference type="OMA" id="WIENIRQ"/>
<evidence type="ECO:0000313" key="5">
    <source>
        <dbReference type="EMBL" id="KRH47528.1"/>
    </source>
</evidence>
<dbReference type="Gene3D" id="2.60.40.1730">
    <property type="entry name" value="tricorn interacting facor f3 domain"/>
    <property type="match status" value="1"/>
</dbReference>
<feature type="domain" description="Aminopeptidase N-like N-terminal" evidence="4">
    <location>
        <begin position="23"/>
        <end position="101"/>
    </location>
</feature>
<dbReference type="Proteomes" id="UP000008827">
    <property type="component" value="Chromosome 7"/>
</dbReference>
<gene>
    <name evidence="5" type="ORF">GLYMA_07G035100</name>
</gene>
<dbReference type="Pfam" id="PF01433">
    <property type="entry name" value="Peptidase_M1"/>
    <property type="match status" value="1"/>
</dbReference>
<sequence>MEQKQQSIDPFKGKTRLPSFAIPERYELHLIPDLSACTFSVTVQISLTINASTEFLVLNALELVIQNTHFTNSQGQHIPHDVVVDNDDEILVLVFHEFSGILNEHPRGFYKCYMATDILFPEWNTWNKFLLVEIHHARSVIEIFYAVSYKKGSAVIRMLQGYLGDKSLSTYMRRYPAQNAKTEDLWNVLSQVSGVLFNIMMNTWTRKAGYPVIHVELKDSILEFKQSQFLLSGQHGKWVVPITLSIGSYERQKKFLLETSQGRVDISLINICELIQSIGDDLNSNEKKYEVNSQENIWVKVNDDQRGILDDGNALCQACEQSLSSLLMLKDVYRKEIDYVIVSKLIDVCYDVLKITTDAIPDSVNELKQYFISLLMCSAEQLGWDSISGEDHSISLLRGEVFQALATFDHAKTQQDALCRFQILLDGRNTSLLPANIRRVAYIAVMRNTTTENRTGLESLLSFYRSCIASSADPNVVIEVLNLLLSDAIPDQDIIYVLAGISNEGSETAWR</sequence>
<dbReference type="InterPro" id="IPR045357">
    <property type="entry name" value="Aminopeptidase_N-like_N"/>
</dbReference>
<evidence type="ECO:0000313" key="7">
    <source>
        <dbReference type="Proteomes" id="UP000008827"/>
    </source>
</evidence>
<protein>
    <submittedName>
        <fullName evidence="5 6">Uncharacterized protein</fullName>
    </submittedName>
</protein>
<dbReference type="SUPFAM" id="SSF63737">
    <property type="entry name" value="Leukotriene A4 hydrolase N-terminal domain"/>
    <property type="match status" value="1"/>
</dbReference>
<organism evidence="5">
    <name type="scientific">Glycine max</name>
    <name type="common">Soybean</name>
    <name type="synonym">Glycine hispida</name>
    <dbReference type="NCBI Taxonomy" id="3847"/>
    <lineage>
        <taxon>Eukaryota</taxon>
        <taxon>Viridiplantae</taxon>
        <taxon>Streptophyta</taxon>
        <taxon>Embryophyta</taxon>
        <taxon>Tracheophyta</taxon>
        <taxon>Spermatophyta</taxon>
        <taxon>Magnoliopsida</taxon>
        <taxon>eudicotyledons</taxon>
        <taxon>Gunneridae</taxon>
        <taxon>Pentapetalae</taxon>
        <taxon>rosids</taxon>
        <taxon>fabids</taxon>
        <taxon>Fabales</taxon>
        <taxon>Fabaceae</taxon>
        <taxon>Papilionoideae</taxon>
        <taxon>50 kb inversion clade</taxon>
        <taxon>NPAAA clade</taxon>
        <taxon>indigoferoid/millettioid clade</taxon>
        <taxon>Phaseoleae</taxon>
        <taxon>Glycine</taxon>
        <taxon>Glycine subgen. Soja</taxon>
    </lineage>
</organism>
<dbReference type="Gene3D" id="1.10.390.10">
    <property type="entry name" value="Neutral Protease Domain 2"/>
    <property type="match status" value="1"/>
</dbReference>
<evidence type="ECO:0000259" key="3">
    <source>
        <dbReference type="Pfam" id="PF11838"/>
    </source>
</evidence>